<dbReference type="Pfam" id="PF23598">
    <property type="entry name" value="LRR_14"/>
    <property type="match status" value="1"/>
</dbReference>
<dbReference type="Pfam" id="PF13855">
    <property type="entry name" value="LRR_8"/>
    <property type="match status" value="1"/>
</dbReference>
<evidence type="ECO:0000256" key="2">
    <source>
        <dbReference type="ARBA" id="ARBA00022553"/>
    </source>
</evidence>
<evidence type="ECO:0000259" key="13">
    <source>
        <dbReference type="Pfam" id="PF23598"/>
    </source>
</evidence>
<evidence type="ECO:0000256" key="7">
    <source>
        <dbReference type="ARBA" id="ARBA00022741"/>
    </source>
</evidence>
<feature type="signal peptide" evidence="11">
    <location>
        <begin position="1"/>
        <end position="22"/>
    </location>
</feature>
<feature type="domain" description="Disease resistance R13L4/SHOC-2-like LRR" evidence="13">
    <location>
        <begin position="97"/>
        <end position="202"/>
    </location>
</feature>
<dbReference type="GO" id="GO:0005524">
    <property type="term" value="F:ATP binding"/>
    <property type="evidence" value="ECO:0007669"/>
    <property type="project" value="UniProtKB-KW"/>
</dbReference>
<proteinExistence type="predicted"/>
<keyword evidence="2" id="KW-0597">Phosphoprotein</keyword>
<keyword evidence="6" id="KW-0677">Repeat</keyword>
<dbReference type="EC" id="2.7.11.1" evidence="1"/>
<keyword evidence="14" id="KW-0418">Kinase</keyword>
<protein>
    <recommendedName>
        <fullName evidence="1">non-specific serine/threonine protein kinase</fullName>
        <ecNumber evidence="1">2.7.11.1</ecNumber>
    </recommendedName>
</protein>
<evidence type="ECO:0000256" key="4">
    <source>
        <dbReference type="ARBA" id="ARBA00022679"/>
    </source>
</evidence>
<feature type="domain" description="Malectin" evidence="12">
    <location>
        <begin position="410"/>
        <end position="595"/>
    </location>
</feature>
<dbReference type="FunFam" id="2.60.120.430:FF:000004">
    <property type="entry name" value="Putative leucine-rich repeat receptor-like serine/threonine-protein kinase"/>
    <property type="match status" value="1"/>
</dbReference>
<accession>A0A1D1YL36</accession>
<keyword evidence="5 11" id="KW-0732">Signal</keyword>
<evidence type="ECO:0000256" key="1">
    <source>
        <dbReference type="ARBA" id="ARBA00012513"/>
    </source>
</evidence>
<dbReference type="InterPro" id="IPR032675">
    <property type="entry name" value="LRR_dom_sf"/>
</dbReference>
<dbReference type="Pfam" id="PF00560">
    <property type="entry name" value="LRR_1"/>
    <property type="match status" value="1"/>
</dbReference>
<evidence type="ECO:0000256" key="9">
    <source>
        <dbReference type="ARBA" id="ARBA00023180"/>
    </source>
</evidence>
<evidence type="ECO:0000313" key="14">
    <source>
        <dbReference type="EMBL" id="JAT55361.1"/>
    </source>
</evidence>
<dbReference type="PANTHER" id="PTHR48006:SF98">
    <property type="entry name" value="MALECTIN DOMAIN-CONTAINING PROTEIN"/>
    <property type="match status" value="1"/>
</dbReference>
<dbReference type="AlphaFoldDB" id="A0A1D1YL36"/>
<keyword evidence="9" id="KW-0325">Glycoprotein</keyword>
<keyword evidence="3" id="KW-0433">Leucine-rich repeat</keyword>
<dbReference type="InterPro" id="IPR055414">
    <property type="entry name" value="LRR_R13L4/SHOC2-like"/>
</dbReference>
<dbReference type="SUPFAM" id="SSF52058">
    <property type="entry name" value="L domain-like"/>
    <property type="match status" value="1"/>
</dbReference>
<feature type="transmembrane region" description="Helical" evidence="10">
    <location>
        <begin position="618"/>
        <end position="640"/>
    </location>
</feature>
<evidence type="ECO:0000256" key="5">
    <source>
        <dbReference type="ARBA" id="ARBA00022729"/>
    </source>
</evidence>
<evidence type="ECO:0000256" key="6">
    <source>
        <dbReference type="ARBA" id="ARBA00022737"/>
    </source>
</evidence>
<keyword evidence="7" id="KW-0547">Nucleotide-binding</keyword>
<keyword evidence="10" id="KW-1133">Transmembrane helix</keyword>
<dbReference type="Gene3D" id="2.60.120.430">
    <property type="entry name" value="Galactose-binding lectin"/>
    <property type="match status" value="1"/>
</dbReference>
<keyword evidence="14" id="KW-0675">Receptor</keyword>
<dbReference type="InterPro" id="IPR001611">
    <property type="entry name" value="Leu-rich_rpt"/>
</dbReference>
<keyword evidence="4" id="KW-0808">Transferase</keyword>
<organism evidence="14">
    <name type="scientific">Anthurium amnicola</name>
    <dbReference type="NCBI Taxonomy" id="1678845"/>
    <lineage>
        <taxon>Eukaryota</taxon>
        <taxon>Viridiplantae</taxon>
        <taxon>Streptophyta</taxon>
        <taxon>Embryophyta</taxon>
        <taxon>Tracheophyta</taxon>
        <taxon>Spermatophyta</taxon>
        <taxon>Magnoliopsida</taxon>
        <taxon>Liliopsida</taxon>
        <taxon>Araceae</taxon>
        <taxon>Pothoideae</taxon>
        <taxon>Potheae</taxon>
        <taxon>Anthurium</taxon>
    </lineage>
</organism>
<keyword evidence="10" id="KW-0812">Transmembrane</keyword>
<evidence type="ECO:0000256" key="10">
    <source>
        <dbReference type="SAM" id="Phobius"/>
    </source>
</evidence>
<dbReference type="PANTHER" id="PTHR48006">
    <property type="entry name" value="LEUCINE-RICH REPEAT-CONTAINING PROTEIN DDB_G0281931-RELATED"/>
    <property type="match status" value="1"/>
</dbReference>
<dbReference type="Pfam" id="PF11721">
    <property type="entry name" value="Malectin"/>
    <property type="match status" value="1"/>
</dbReference>
<evidence type="ECO:0000259" key="12">
    <source>
        <dbReference type="Pfam" id="PF11721"/>
    </source>
</evidence>
<gene>
    <name evidence="14" type="primary">At1g56130_1</name>
    <name evidence="14" type="ORF">g.29095</name>
</gene>
<name>A0A1D1YL36_9ARAE</name>
<feature type="chain" id="PRO_5008900286" description="non-specific serine/threonine protein kinase" evidence="11">
    <location>
        <begin position="23"/>
        <end position="658"/>
    </location>
</feature>
<reference evidence="14" key="1">
    <citation type="submission" date="2015-07" db="EMBL/GenBank/DDBJ databases">
        <title>Transcriptome Assembly of Anthurium amnicola.</title>
        <authorList>
            <person name="Suzuki J."/>
        </authorList>
    </citation>
    <scope>NUCLEOTIDE SEQUENCE</scope>
</reference>
<dbReference type="GO" id="GO:0004674">
    <property type="term" value="F:protein serine/threonine kinase activity"/>
    <property type="evidence" value="ECO:0007669"/>
    <property type="project" value="UniProtKB-EC"/>
</dbReference>
<evidence type="ECO:0000256" key="8">
    <source>
        <dbReference type="ARBA" id="ARBA00022840"/>
    </source>
</evidence>
<sequence length="658" mass="72418">MESLRLICFLSLCLMPLAVTSQQEHTDLIEVAALRTIAKSWNIRIWNDSIDPCMKGSPWLDKDANPGIACRCSANTCHITKLKVYALDAVGQIPIELFNLTELRDLNLDQNVLSGPIPAEIGKLSKMEYLSLGINNLSSSVPPELGNLTLLKSLSFSANKVSGPIPRELGNLTSLEQLYIDSSGVMGDIPQELGKLKNLQILWASDNLFTGQLPEFFGTLLNLKDLRIQGTRLEGPIPRSFSALTKLQNLRIGDLTMVDSTLHFVENLTQLSILSLRNCRVTGTLPKQLGNFPDLIYLDLSFNKLTGPIPSSFQNFKSLQFLYLGSNNLSGDLPSNILTPSLTTLDVSFNQITGSLPVNYDKQRLSINLIGTSMDASYLKDSRATEEILSCLQTDSSCRSQDVALVDSSFSVNCGGAEQISASGIVFSDDSEVLEAASFYVDSQHQWLVSNTGLYISNPSGPKYIAETDSQILGTLDSELYKTARISPSSLRYYALGMKEGKYTVELHFAEIVLDDNSESWKGLGKRMFDVYIQGKRVLQDFNIQEEARGSKRAMIKSFEANVTDGIIDIHFFWAGRGTCCIPLQGTYGPLVSAIHVSQGNYAPNYDSSNGHKQTGTLIGVVVGCSAGLLILASVLYLWWKKDKMNHTWAQVDSPRKV</sequence>
<dbReference type="EMBL" id="GDJX01012575">
    <property type="protein sequence ID" value="JAT55361.1"/>
    <property type="molecule type" value="Transcribed_RNA"/>
</dbReference>
<keyword evidence="10" id="KW-0472">Membrane</keyword>
<dbReference type="InterPro" id="IPR051824">
    <property type="entry name" value="LRR_Rcpt-Like_S/T_Kinase"/>
</dbReference>
<dbReference type="FunFam" id="3.80.10.10:FF:001380">
    <property type="entry name" value="Os05g0256100 protein"/>
    <property type="match status" value="1"/>
</dbReference>
<dbReference type="Gene3D" id="3.80.10.10">
    <property type="entry name" value="Ribonuclease Inhibitor"/>
    <property type="match status" value="2"/>
</dbReference>
<dbReference type="InterPro" id="IPR021720">
    <property type="entry name" value="Malectin_dom"/>
</dbReference>
<dbReference type="FunFam" id="3.80.10.10:FF:000041">
    <property type="entry name" value="LRR receptor-like serine/threonine-protein kinase ERECTA"/>
    <property type="match status" value="1"/>
</dbReference>
<evidence type="ECO:0000256" key="3">
    <source>
        <dbReference type="ARBA" id="ARBA00022614"/>
    </source>
</evidence>
<evidence type="ECO:0000256" key="11">
    <source>
        <dbReference type="SAM" id="SignalP"/>
    </source>
</evidence>
<keyword evidence="8" id="KW-0067">ATP-binding</keyword>